<proteinExistence type="predicted"/>
<dbReference type="Proteomes" id="UP001596071">
    <property type="component" value="Unassembled WGS sequence"/>
</dbReference>
<evidence type="ECO:0000256" key="1">
    <source>
        <dbReference type="SAM" id="Phobius"/>
    </source>
</evidence>
<dbReference type="Pfam" id="PF13038">
    <property type="entry name" value="DUF3899"/>
    <property type="match status" value="1"/>
</dbReference>
<feature type="domain" description="DUF3899" evidence="2">
    <location>
        <begin position="34"/>
        <end position="116"/>
    </location>
</feature>
<name>A0ABW0U0B0_9BACL</name>
<keyword evidence="1" id="KW-0472">Membrane</keyword>
<keyword evidence="1" id="KW-0812">Transmembrane</keyword>
<comment type="caution">
    <text evidence="3">The sequence shown here is derived from an EMBL/GenBank/DDBJ whole genome shotgun (WGS) entry which is preliminary data.</text>
</comment>
<dbReference type="InterPro" id="IPR025007">
    <property type="entry name" value="DUF3899"/>
</dbReference>
<evidence type="ECO:0000313" key="4">
    <source>
        <dbReference type="Proteomes" id="UP001596071"/>
    </source>
</evidence>
<keyword evidence="4" id="KW-1185">Reference proteome</keyword>
<feature type="transmembrane region" description="Helical" evidence="1">
    <location>
        <begin position="34"/>
        <end position="61"/>
    </location>
</feature>
<dbReference type="RefSeq" id="WP_381446868.1">
    <property type="nucleotide sequence ID" value="NZ_JBHSNP010000029.1"/>
</dbReference>
<dbReference type="EMBL" id="JBHSNP010000029">
    <property type="protein sequence ID" value="MFC5604745.1"/>
    <property type="molecule type" value="Genomic_DNA"/>
</dbReference>
<reference evidence="4" key="1">
    <citation type="journal article" date="2019" name="Int. J. Syst. Evol. Microbiol.">
        <title>The Global Catalogue of Microorganisms (GCM) 10K type strain sequencing project: providing services to taxonomists for standard genome sequencing and annotation.</title>
        <authorList>
            <consortium name="The Broad Institute Genomics Platform"/>
            <consortium name="The Broad Institute Genome Sequencing Center for Infectious Disease"/>
            <person name="Wu L."/>
            <person name="Ma J."/>
        </authorList>
    </citation>
    <scope>NUCLEOTIDE SEQUENCE [LARGE SCALE GENOMIC DNA]</scope>
    <source>
        <strain evidence="4">KACC 11299</strain>
    </source>
</reference>
<sequence>MKKLFFSSLLTAPFLLSSVTMLFSSANFIRLLDYIFLIGLLFLIIGSVMFILQAGFFNAFISSSKHFFSTINSREQTILRYEGKNSETASYQKEYPSFKKILLLGAVYFSFSLIGSTAVVFLGY</sequence>
<organism evidence="3 4">
    <name type="scientific">Sporosarcina koreensis</name>
    <dbReference type="NCBI Taxonomy" id="334735"/>
    <lineage>
        <taxon>Bacteria</taxon>
        <taxon>Bacillati</taxon>
        <taxon>Bacillota</taxon>
        <taxon>Bacilli</taxon>
        <taxon>Bacillales</taxon>
        <taxon>Caryophanaceae</taxon>
        <taxon>Sporosarcina</taxon>
    </lineage>
</organism>
<accession>A0ABW0U0B0</accession>
<evidence type="ECO:0000313" key="3">
    <source>
        <dbReference type="EMBL" id="MFC5604745.1"/>
    </source>
</evidence>
<feature type="transmembrane region" description="Helical" evidence="1">
    <location>
        <begin position="101"/>
        <end position="122"/>
    </location>
</feature>
<evidence type="ECO:0000259" key="2">
    <source>
        <dbReference type="Pfam" id="PF13038"/>
    </source>
</evidence>
<keyword evidence="1" id="KW-1133">Transmembrane helix</keyword>
<protein>
    <submittedName>
        <fullName evidence="3">DUF3899 domain-containing protein</fullName>
    </submittedName>
</protein>
<gene>
    <name evidence="3" type="ORF">ACFPTP_16035</name>
</gene>